<dbReference type="GO" id="GO:0003724">
    <property type="term" value="F:RNA helicase activity"/>
    <property type="evidence" value="ECO:0007669"/>
    <property type="project" value="InterPro"/>
</dbReference>
<dbReference type="SMART" id="SM00490">
    <property type="entry name" value="HELICc"/>
    <property type="match status" value="1"/>
</dbReference>
<dbReference type="InterPro" id="IPR001650">
    <property type="entry name" value="Helicase_C-like"/>
</dbReference>
<dbReference type="GO" id="GO:0003676">
    <property type="term" value="F:nucleic acid binding"/>
    <property type="evidence" value="ECO:0007669"/>
    <property type="project" value="InterPro"/>
</dbReference>
<dbReference type="CDD" id="cd00268">
    <property type="entry name" value="DEADc"/>
    <property type="match status" value="1"/>
</dbReference>
<evidence type="ECO:0000313" key="9">
    <source>
        <dbReference type="EMBL" id="KAG6513019.1"/>
    </source>
</evidence>
<gene>
    <name evidence="9" type="ORF">ZIOFF_031165</name>
</gene>
<feature type="domain" description="Helicase C-terminal" evidence="7">
    <location>
        <begin position="641"/>
        <end position="797"/>
    </location>
</feature>
<keyword evidence="4" id="KW-0067">ATP-binding</keyword>
<proteinExistence type="predicted"/>
<feature type="domain" description="Helicase ATP-binding" evidence="6">
    <location>
        <begin position="421"/>
        <end position="602"/>
    </location>
</feature>
<evidence type="ECO:0000259" key="8">
    <source>
        <dbReference type="PROSITE" id="PS51195"/>
    </source>
</evidence>
<comment type="caution">
    <text evidence="9">The sequence shown here is derived from an EMBL/GenBank/DDBJ whole genome shotgun (WGS) entry which is preliminary data.</text>
</comment>
<dbReference type="SMART" id="SM00487">
    <property type="entry name" value="DEXDc"/>
    <property type="match status" value="1"/>
</dbReference>
<evidence type="ECO:0000256" key="5">
    <source>
        <dbReference type="PROSITE-ProRule" id="PRU00552"/>
    </source>
</evidence>
<dbReference type="Pfam" id="PF00270">
    <property type="entry name" value="DEAD"/>
    <property type="match status" value="1"/>
</dbReference>
<dbReference type="InterPro" id="IPR011545">
    <property type="entry name" value="DEAD/DEAH_box_helicase_dom"/>
</dbReference>
<evidence type="ECO:0008006" key="11">
    <source>
        <dbReference type="Google" id="ProtNLM"/>
    </source>
</evidence>
<feature type="domain" description="DEAD-box RNA helicase Q" evidence="8">
    <location>
        <begin position="390"/>
        <end position="418"/>
    </location>
</feature>
<dbReference type="InterPro" id="IPR014001">
    <property type="entry name" value="Helicase_ATP-bd"/>
</dbReference>
<dbReference type="PROSITE" id="PS51195">
    <property type="entry name" value="Q_MOTIF"/>
    <property type="match status" value="1"/>
</dbReference>
<accession>A0A8J5H636</accession>
<dbReference type="InterPro" id="IPR014014">
    <property type="entry name" value="RNA_helicase_DEAD_Q_motif"/>
</dbReference>
<feature type="short sequence motif" description="Q motif" evidence="5">
    <location>
        <begin position="390"/>
        <end position="418"/>
    </location>
</feature>
<organism evidence="9 10">
    <name type="scientific">Zingiber officinale</name>
    <name type="common">Ginger</name>
    <name type="synonym">Amomum zingiber</name>
    <dbReference type="NCBI Taxonomy" id="94328"/>
    <lineage>
        <taxon>Eukaryota</taxon>
        <taxon>Viridiplantae</taxon>
        <taxon>Streptophyta</taxon>
        <taxon>Embryophyta</taxon>
        <taxon>Tracheophyta</taxon>
        <taxon>Spermatophyta</taxon>
        <taxon>Magnoliopsida</taxon>
        <taxon>Liliopsida</taxon>
        <taxon>Zingiberales</taxon>
        <taxon>Zingiberaceae</taxon>
        <taxon>Zingiber</taxon>
    </lineage>
</organism>
<evidence type="ECO:0000313" key="10">
    <source>
        <dbReference type="Proteomes" id="UP000734854"/>
    </source>
</evidence>
<keyword evidence="2" id="KW-0378">Hydrolase</keyword>
<dbReference type="AlphaFoldDB" id="A0A8J5H636"/>
<sequence length="797" mass="87879">MAGRSGAGSTGRAAGRCLGDGWCIVESQCSGAQRIRSQGRSDFTLGQSHQRVWSTCMPYFKSYDGVPLSHRGHAWTVAVWVRPSPFAGGTRFNILEATFFICLPDLSVGGSPPGTPSRPDFCAGSPEFLATSRRSKSTAREHHLPSVKCFSLGRYTEDGFRFPAPPFFLDLRLLFVREMLARIPAPPHLTPPLIQNHHFPSSSLRSAYSPQTRLFLALRRPSRCVVPQAVDASGRRQYDRIPMDTAGAYRLVDRETGETFIVWGGSDDDDSSVPSEKVLSWRPGANDERKVAEFFETPGVNASRPVAEIENKKVASASDSLRSFGRLKAQKVKALIKRSSKNRADNSQVGSEKDAEGIGWGSTTTYLTSTGSQLKRQKNGAADSGFFSRKSFIDIGCSDDMVEALRSLRYLRPSHIQAMAYEPILGGKSCIIADQSGSGKTLAYLAPTIQCLRQEELQGLSKSSSKSPRVIILVPTAELASQVLSNCRSIAKHGVPFRSVIATGGFRQRTQLENLNEESDVLIATPGRFIYLLQEGFLQLTNLRCVVLDEVDILFKDDGFEQVLESLISSAPVVTQYLFATATLPIDIYNKLVEIFPDCEVIMGPGMHRTSSGLEEVLVDCSGADGEEKNPETAFLNKKSALLQLTENTPVPKTIVFCNKIETCRKVENALNRFDRKGTQIKVLPFHSAIAQEMRLANMKEFLTSQIEERESMHLLSFNRASRGIDFAGVDHVVLFDFPRDPSEYVRRVGRTARGAGGKGKAYVFVVGKQVSLARRIMERNKKGHPLHHLPCTSSNL</sequence>
<dbReference type="InterPro" id="IPR044742">
    <property type="entry name" value="DEAD/DEAH_RhlB"/>
</dbReference>
<evidence type="ECO:0000256" key="1">
    <source>
        <dbReference type="ARBA" id="ARBA00022741"/>
    </source>
</evidence>
<dbReference type="PROSITE" id="PS51192">
    <property type="entry name" value="HELICASE_ATP_BIND_1"/>
    <property type="match status" value="1"/>
</dbReference>
<evidence type="ECO:0000259" key="6">
    <source>
        <dbReference type="PROSITE" id="PS51192"/>
    </source>
</evidence>
<dbReference type="CDD" id="cd18787">
    <property type="entry name" value="SF2_C_DEAD"/>
    <property type="match status" value="1"/>
</dbReference>
<evidence type="ECO:0000256" key="2">
    <source>
        <dbReference type="ARBA" id="ARBA00022801"/>
    </source>
</evidence>
<dbReference type="Pfam" id="PF00271">
    <property type="entry name" value="Helicase_C"/>
    <property type="match status" value="1"/>
</dbReference>
<dbReference type="PANTHER" id="PTHR47960">
    <property type="entry name" value="DEAD-BOX ATP-DEPENDENT RNA HELICASE 50"/>
    <property type="match status" value="1"/>
</dbReference>
<name>A0A8J5H636_ZINOF</name>
<dbReference type="SUPFAM" id="SSF52540">
    <property type="entry name" value="P-loop containing nucleoside triphosphate hydrolases"/>
    <property type="match status" value="1"/>
</dbReference>
<reference evidence="9 10" key="1">
    <citation type="submission" date="2020-08" db="EMBL/GenBank/DDBJ databases">
        <title>Plant Genome Project.</title>
        <authorList>
            <person name="Zhang R.-G."/>
        </authorList>
    </citation>
    <scope>NUCLEOTIDE SEQUENCE [LARGE SCALE GENOMIC DNA]</scope>
    <source>
        <tissue evidence="9">Rhizome</tissue>
    </source>
</reference>
<keyword evidence="3" id="KW-0347">Helicase</keyword>
<protein>
    <recommendedName>
        <fullName evidence="11">DEAD-box ATP-dependent RNA helicase 50</fullName>
    </recommendedName>
</protein>
<evidence type="ECO:0000256" key="4">
    <source>
        <dbReference type="ARBA" id="ARBA00022840"/>
    </source>
</evidence>
<dbReference type="PROSITE" id="PS51194">
    <property type="entry name" value="HELICASE_CTER"/>
    <property type="match status" value="1"/>
</dbReference>
<keyword evidence="10" id="KW-1185">Reference proteome</keyword>
<evidence type="ECO:0000259" key="7">
    <source>
        <dbReference type="PROSITE" id="PS51194"/>
    </source>
</evidence>
<evidence type="ECO:0000256" key="3">
    <source>
        <dbReference type="ARBA" id="ARBA00022806"/>
    </source>
</evidence>
<dbReference type="EMBL" id="JACMSC010000008">
    <property type="protein sequence ID" value="KAG6513019.1"/>
    <property type="molecule type" value="Genomic_DNA"/>
</dbReference>
<dbReference type="InterPro" id="IPR027417">
    <property type="entry name" value="P-loop_NTPase"/>
</dbReference>
<dbReference type="GO" id="GO:0005524">
    <property type="term" value="F:ATP binding"/>
    <property type="evidence" value="ECO:0007669"/>
    <property type="project" value="UniProtKB-KW"/>
</dbReference>
<dbReference type="Proteomes" id="UP000734854">
    <property type="component" value="Unassembled WGS sequence"/>
</dbReference>
<dbReference type="GO" id="GO:0016787">
    <property type="term" value="F:hydrolase activity"/>
    <property type="evidence" value="ECO:0007669"/>
    <property type="project" value="UniProtKB-KW"/>
</dbReference>
<dbReference type="Gene3D" id="3.40.50.300">
    <property type="entry name" value="P-loop containing nucleotide triphosphate hydrolases"/>
    <property type="match status" value="2"/>
</dbReference>
<keyword evidence="1" id="KW-0547">Nucleotide-binding</keyword>